<evidence type="ECO:0000313" key="10">
    <source>
        <dbReference type="Proteomes" id="UP000014461"/>
    </source>
</evidence>
<sequence length="553" mass="62450">MLFPVVTCALLMLPLLFGFIDTLLPAFGYFPIASKHQFSLSVWQQLFSYSSLWQSVLLTLFTGWAAALLSLISALWLIMHCYQSRWWQFLEKTLAPFLAIPHAAMAIALLFLLAPSGWLMRLVSPWLTDFNYPPLWQTTQDAWGLSLILALWVKELPFMLLVLMSACSQLPVKRSLALGQSFAYSSQQVWQDILFPQLIKRIRLPFFTVLAFSLTVVDVAQIIGPSKPVTLALLVWQWFSDSNIDLRLVGAAGSLLLLAVVVLSVLLSLGLEKLYLTRQLNKAMQGVRKSASRGKLARGLLVTLVLSLVLSLLVILIWSITWRWRFPDVLPAQWSLHYWQQAGSYLLSPLFNSLGIAFSSAAISLILVVGCLEYQLKQANTSRWWSVMMYLPLLLPQVVFLFGVQVQLFKYRLDGNLITVIWAHIIFVLPYVYLSLVGSYRAFDKRYMQAAVSLSHSYWRSFMAVKLPMLTRPLGLAFAIGFAVSIAQYLPTLFVGAGRVSTLTTEAVALASGGDRRVTAVMVIWQTLLPLLVYSAAIAWPKWRYRHFRGMHS</sequence>
<comment type="subcellular location">
    <subcellularLocation>
        <location evidence="1">Cell membrane</location>
        <topology evidence="1">Multi-pass membrane protein</topology>
    </subcellularLocation>
</comment>
<proteinExistence type="predicted"/>
<dbReference type="STRING" id="1331007.AALB_1140"/>
<evidence type="ECO:0000256" key="6">
    <source>
        <dbReference type="ARBA" id="ARBA00023136"/>
    </source>
</evidence>
<feature type="transmembrane region" description="Helical" evidence="7">
    <location>
        <begin position="417"/>
        <end position="438"/>
    </location>
</feature>
<evidence type="ECO:0000256" key="5">
    <source>
        <dbReference type="ARBA" id="ARBA00022989"/>
    </source>
</evidence>
<dbReference type="PANTHER" id="PTHR30183:SF6">
    <property type="entry name" value="INNER MEMBRANE ABC TRANSPORTER PERMEASE PROTEIN YNJC"/>
    <property type="match status" value="1"/>
</dbReference>
<feature type="domain" description="ABC transmembrane type-1" evidence="8">
    <location>
        <begin position="52"/>
        <end position="267"/>
    </location>
</feature>
<dbReference type="Gene3D" id="1.10.3720.10">
    <property type="entry name" value="MetI-like"/>
    <property type="match status" value="2"/>
</dbReference>
<evidence type="ECO:0000256" key="1">
    <source>
        <dbReference type="ARBA" id="ARBA00004651"/>
    </source>
</evidence>
<feature type="transmembrane region" description="Helical" evidence="7">
    <location>
        <begin position="99"/>
        <end position="123"/>
    </location>
</feature>
<dbReference type="GO" id="GO:0005886">
    <property type="term" value="C:plasma membrane"/>
    <property type="evidence" value="ECO:0007669"/>
    <property type="project" value="UniProtKB-SubCell"/>
</dbReference>
<keyword evidence="5 7" id="KW-1133">Transmembrane helix</keyword>
<evidence type="ECO:0000256" key="7">
    <source>
        <dbReference type="SAM" id="Phobius"/>
    </source>
</evidence>
<feature type="transmembrane region" description="Helical" evidence="7">
    <location>
        <begin position="518"/>
        <end position="540"/>
    </location>
</feature>
<evidence type="ECO:0000256" key="4">
    <source>
        <dbReference type="ARBA" id="ARBA00022692"/>
    </source>
</evidence>
<protein>
    <submittedName>
        <fullName evidence="9">Permease protein YnjC</fullName>
    </submittedName>
</protein>
<gene>
    <name evidence="9" type="ORF">AALB_1140</name>
</gene>
<dbReference type="EMBL" id="BARX01000005">
    <property type="protein sequence ID" value="GAD01060.1"/>
    <property type="molecule type" value="Genomic_DNA"/>
</dbReference>
<accession>R9PI71</accession>
<keyword evidence="2" id="KW-0813">Transport</keyword>
<evidence type="ECO:0000259" key="8">
    <source>
        <dbReference type="PROSITE" id="PS50928"/>
    </source>
</evidence>
<dbReference type="GO" id="GO:0055085">
    <property type="term" value="P:transmembrane transport"/>
    <property type="evidence" value="ECO:0007669"/>
    <property type="project" value="InterPro"/>
</dbReference>
<dbReference type="PROSITE" id="PS50928">
    <property type="entry name" value="ABC_TM1"/>
    <property type="match status" value="2"/>
</dbReference>
<dbReference type="InterPro" id="IPR035906">
    <property type="entry name" value="MetI-like_sf"/>
</dbReference>
<dbReference type="AlphaFoldDB" id="R9PI71"/>
<feature type="transmembrane region" description="Helical" evidence="7">
    <location>
        <begin position="476"/>
        <end position="498"/>
    </location>
</feature>
<keyword evidence="4 7" id="KW-0812">Transmembrane</keyword>
<feature type="transmembrane region" description="Helical" evidence="7">
    <location>
        <begin position="143"/>
        <end position="164"/>
    </location>
</feature>
<evidence type="ECO:0000256" key="3">
    <source>
        <dbReference type="ARBA" id="ARBA00022475"/>
    </source>
</evidence>
<keyword evidence="6 7" id="KW-0472">Membrane</keyword>
<reference evidence="9" key="1">
    <citation type="journal article" date="2013" name="Genome Announc.">
        <title>Draft Genome Sequence of Agarivorans albus Strain MKT 106T, an Agarolytic Marine Bacterium.</title>
        <authorList>
            <person name="Yasuike M."/>
            <person name="Nakamura Y."/>
            <person name="Kai W."/>
            <person name="Fujiwara A."/>
            <person name="Fukui Y."/>
            <person name="Satomi M."/>
            <person name="Sano M."/>
        </authorList>
    </citation>
    <scope>NUCLEOTIDE SEQUENCE [LARGE SCALE GENOMIC DNA]</scope>
</reference>
<feature type="transmembrane region" description="Helical" evidence="7">
    <location>
        <begin position="350"/>
        <end position="372"/>
    </location>
</feature>
<feature type="transmembrane region" description="Helical" evidence="7">
    <location>
        <begin position="52"/>
        <end position="78"/>
    </location>
</feature>
<organism evidence="9 10">
    <name type="scientific">Agarivorans albus MKT 106</name>
    <dbReference type="NCBI Taxonomy" id="1331007"/>
    <lineage>
        <taxon>Bacteria</taxon>
        <taxon>Pseudomonadati</taxon>
        <taxon>Pseudomonadota</taxon>
        <taxon>Gammaproteobacteria</taxon>
        <taxon>Alteromonadales</taxon>
        <taxon>Alteromonadaceae</taxon>
        <taxon>Agarivorans</taxon>
    </lineage>
</organism>
<feature type="transmembrane region" description="Helical" evidence="7">
    <location>
        <begin position="296"/>
        <end position="320"/>
    </location>
</feature>
<dbReference type="SUPFAM" id="SSF161098">
    <property type="entry name" value="MetI-like"/>
    <property type="match status" value="2"/>
</dbReference>
<dbReference type="CDD" id="cd06261">
    <property type="entry name" value="TM_PBP2"/>
    <property type="match status" value="1"/>
</dbReference>
<evidence type="ECO:0000313" key="9">
    <source>
        <dbReference type="EMBL" id="GAD01060.1"/>
    </source>
</evidence>
<name>R9PI71_AGAAL</name>
<comment type="caution">
    <text evidence="9">The sequence shown here is derived from an EMBL/GenBank/DDBJ whole genome shotgun (WGS) entry which is preliminary data.</text>
</comment>
<evidence type="ECO:0000256" key="2">
    <source>
        <dbReference type="ARBA" id="ARBA00022448"/>
    </source>
</evidence>
<keyword evidence="3" id="KW-1003">Cell membrane</keyword>
<feature type="transmembrane region" description="Helical" evidence="7">
    <location>
        <begin position="248"/>
        <end position="275"/>
    </location>
</feature>
<feature type="transmembrane region" description="Helical" evidence="7">
    <location>
        <begin position="204"/>
        <end position="224"/>
    </location>
</feature>
<dbReference type="Proteomes" id="UP000014461">
    <property type="component" value="Unassembled WGS sequence"/>
</dbReference>
<keyword evidence="10" id="KW-1185">Reference proteome</keyword>
<feature type="domain" description="ABC transmembrane type-1" evidence="8">
    <location>
        <begin position="350"/>
        <end position="534"/>
    </location>
</feature>
<dbReference type="InterPro" id="IPR000515">
    <property type="entry name" value="MetI-like"/>
</dbReference>
<feature type="transmembrane region" description="Helical" evidence="7">
    <location>
        <begin position="384"/>
        <end position="405"/>
    </location>
</feature>
<dbReference type="PANTHER" id="PTHR30183">
    <property type="entry name" value="MOLYBDENUM TRANSPORT SYSTEM PERMEASE PROTEIN MODB"/>
    <property type="match status" value="1"/>
</dbReference>